<proteinExistence type="predicted"/>
<dbReference type="GO" id="GO:0006260">
    <property type="term" value="P:DNA replication"/>
    <property type="evidence" value="ECO:0007669"/>
    <property type="project" value="InterPro"/>
</dbReference>
<dbReference type="AlphaFoldDB" id="A0A9X2D0C4"/>
<protein>
    <submittedName>
        <fullName evidence="1">DNA polymerase III subunit psi</fullName>
        <ecNumber evidence="1">2.7.7.7</ecNumber>
    </submittedName>
</protein>
<evidence type="ECO:0000313" key="2">
    <source>
        <dbReference type="Proteomes" id="UP001139721"/>
    </source>
</evidence>
<dbReference type="GO" id="GO:0008408">
    <property type="term" value="F:3'-5' exonuclease activity"/>
    <property type="evidence" value="ECO:0007669"/>
    <property type="project" value="InterPro"/>
</dbReference>
<comment type="caution">
    <text evidence="1">The sequence shown here is derived from an EMBL/GenBank/DDBJ whole genome shotgun (WGS) entry which is preliminary data.</text>
</comment>
<dbReference type="RefSeq" id="WP_250421158.1">
    <property type="nucleotide sequence ID" value="NZ_JAJKBJ010000009.1"/>
</dbReference>
<name>A0A9X2D0C4_9GAMM</name>
<keyword evidence="1" id="KW-0548">Nucleotidyltransferase</keyword>
<keyword evidence="2" id="KW-1185">Reference proteome</keyword>
<evidence type="ECO:0000313" key="1">
    <source>
        <dbReference type="EMBL" id="MCL9684250.1"/>
    </source>
</evidence>
<sequence>MFSNLTLYYLNQLGIVPWINKESSLKLPDKSSTVESNLLKLVVLVSSDLSNKAQALFNRMMASINVEKDELLIIKILTQDLADNKKWLTQIEKNTPRAVFALGLNVNDDLFADLNSSYPIVQSFAPEYLLDNPSYKKKVFHDLNTLKGLLS</sequence>
<dbReference type="Pfam" id="PF03603">
    <property type="entry name" value="DNA_III_psi"/>
    <property type="match status" value="1"/>
</dbReference>
<dbReference type="Proteomes" id="UP001139721">
    <property type="component" value="Unassembled WGS sequence"/>
</dbReference>
<reference evidence="1" key="1">
    <citation type="submission" date="2021-11" db="EMBL/GenBank/DDBJ databases">
        <title>Legionella maioricencis sp. nov., a new species isolated from hot water samples in Mallorca.</title>
        <authorList>
            <person name="Crespi S."/>
            <person name="Drasar V."/>
            <person name="Salva-Serra F."/>
            <person name="Jaen-Luchoro D."/>
            <person name="Pineiro-Iglesias B."/>
            <person name="Aliaga F."/>
            <person name="Fernandez-Juarez V."/>
            <person name="Coll G."/>
            <person name="Moore E.R.B."/>
            <person name="Bennasar-Figueras A."/>
        </authorList>
    </citation>
    <scope>NUCLEOTIDE SEQUENCE</scope>
    <source>
        <strain evidence="1">HCPI-6</strain>
    </source>
</reference>
<dbReference type="GO" id="GO:0003887">
    <property type="term" value="F:DNA-directed DNA polymerase activity"/>
    <property type="evidence" value="ECO:0007669"/>
    <property type="project" value="UniProtKB-EC"/>
</dbReference>
<organism evidence="1 2">
    <name type="scientific">Legionella maioricensis</name>
    <dbReference type="NCBI Taxonomy" id="2896528"/>
    <lineage>
        <taxon>Bacteria</taxon>
        <taxon>Pseudomonadati</taxon>
        <taxon>Pseudomonadota</taxon>
        <taxon>Gammaproteobacteria</taxon>
        <taxon>Legionellales</taxon>
        <taxon>Legionellaceae</taxon>
        <taxon>Legionella</taxon>
    </lineage>
</organism>
<dbReference type="EMBL" id="JAJKBJ010000009">
    <property type="protein sequence ID" value="MCL9684250.1"/>
    <property type="molecule type" value="Genomic_DNA"/>
</dbReference>
<keyword evidence="1" id="KW-0808">Transferase</keyword>
<gene>
    <name evidence="1" type="ORF">LOX96_09115</name>
</gene>
<accession>A0A9X2D0C4</accession>
<dbReference type="EC" id="2.7.7.7" evidence="1"/>
<dbReference type="InterPro" id="IPR004615">
    <property type="entry name" value="DNA_pol_III_psi"/>
</dbReference>